<feature type="transmembrane region" description="Helical" evidence="1">
    <location>
        <begin position="134"/>
        <end position="155"/>
    </location>
</feature>
<feature type="transmembrane region" description="Helical" evidence="1">
    <location>
        <begin position="37"/>
        <end position="55"/>
    </location>
</feature>
<organism evidence="2 3">
    <name type="scientific">Spiroplasma chinense</name>
    <dbReference type="NCBI Taxonomy" id="216932"/>
    <lineage>
        <taxon>Bacteria</taxon>
        <taxon>Bacillati</taxon>
        <taxon>Mycoplasmatota</taxon>
        <taxon>Mollicutes</taxon>
        <taxon>Entomoplasmatales</taxon>
        <taxon>Spiroplasmataceae</taxon>
        <taxon>Spiroplasma</taxon>
    </lineage>
</organism>
<dbReference type="AlphaFoldDB" id="A0A5B9Y4F2"/>
<gene>
    <name evidence="2" type="ORF">SCHIN_v1c03590</name>
</gene>
<proteinExistence type="predicted"/>
<keyword evidence="1" id="KW-1133">Transmembrane helix</keyword>
<keyword evidence="1" id="KW-0472">Membrane</keyword>
<evidence type="ECO:0000313" key="2">
    <source>
        <dbReference type="EMBL" id="QEH61556.1"/>
    </source>
</evidence>
<dbReference type="KEGG" id="schi:SCHIN_v1c03590"/>
<dbReference type="EMBL" id="CP043026">
    <property type="protein sequence ID" value="QEH61556.1"/>
    <property type="molecule type" value="Genomic_DNA"/>
</dbReference>
<protein>
    <submittedName>
        <fullName evidence="2">Uncharacterized protein</fullName>
    </submittedName>
</protein>
<feature type="transmembrane region" description="Helical" evidence="1">
    <location>
        <begin position="176"/>
        <end position="198"/>
    </location>
</feature>
<feature type="transmembrane region" description="Helical" evidence="1">
    <location>
        <begin position="106"/>
        <end position="128"/>
    </location>
</feature>
<feature type="transmembrane region" description="Helical" evidence="1">
    <location>
        <begin position="218"/>
        <end position="241"/>
    </location>
</feature>
<evidence type="ECO:0000256" key="1">
    <source>
        <dbReference type="SAM" id="Phobius"/>
    </source>
</evidence>
<dbReference type="Proteomes" id="UP000323144">
    <property type="component" value="Chromosome"/>
</dbReference>
<reference evidence="2 3" key="1">
    <citation type="submission" date="2019-08" db="EMBL/GenBank/DDBJ databases">
        <title>Complete genome sequence of Spiroplasma chinense CCH (DSM 19755).</title>
        <authorList>
            <person name="Shen H.-Y."/>
            <person name="Lin Y.-C."/>
            <person name="Chou L."/>
            <person name="Kuo C.-H."/>
        </authorList>
    </citation>
    <scope>NUCLEOTIDE SEQUENCE [LARGE SCALE GENOMIC DNA]</scope>
    <source>
        <strain evidence="2 3">CCH</strain>
    </source>
</reference>
<feature type="transmembrane region" description="Helical" evidence="1">
    <location>
        <begin position="75"/>
        <end position="94"/>
    </location>
</feature>
<sequence>MIFKINTLFLIFLLALSLFSILNYFTFTKTKKWNYIFLGKDIGLMVLSIITYSIFEFVLEDQYKNGLFIPSELNYYILFTLLAIQVGFIIFWYFDFKFNLKQNILSIVCLSLSIVFVILDTILSQVYLNSNISFNTFMICFYVSVSILIVLLLSQTIINEIIRFKNNNSVKREVRMIIKASLTFISTVLQIIILISAVLYSKDNSKGKIFSDWLNYGYLLGIIMLWYPTILFQSINLFVYLEDNKTEKKEVVENLN</sequence>
<accession>A0A5B9Y4F2</accession>
<feature type="transmembrane region" description="Helical" evidence="1">
    <location>
        <begin position="6"/>
        <end position="25"/>
    </location>
</feature>
<keyword evidence="3" id="KW-1185">Reference proteome</keyword>
<keyword evidence="1" id="KW-0812">Transmembrane</keyword>
<name>A0A5B9Y4F2_9MOLU</name>
<evidence type="ECO:0000313" key="3">
    <source>
        <dbReference type="Proteomes" id="UP000323144"/>
    </source>
</evidence>
<dbReference type="RefSeq" id="WP_166507948.1">
    <property type="nucleotide sequence ID" value="NZ_CP043026.1"/>
</dbReference>